<organism evidence="2 3">
    <name type="scientific">Thiothrix lacustris</name>
    <dbReference type="NCBI Taxonomy" id="525917"/>
    <lineage>
        <taxon>Bacteria</taxon>
        <taxon>Pseudomonadati</taxon>
        <taxon>Pseudomonadota</taxon>
        <taxon>Gammaproteobacteria</taxon>
        <taxon>Thiotrichales</taxon>
        <taxon>Thiotrichaceae</taxon>
        <taxon>Thiothrix</taxon>
    </lineage>
</organism>
<gene>
    <name evidence="2" type="ORF">RCF98_09615</name>
</gene>
<feature type="domain" description="Peptidase M1 membrane alanine aminopeptidase" evidence="1">
    <location>
        <begin position="273"/>
        <end position="398"/>
    </location>
</feature>
<dbReference type="Proteomes" id="UP001236657">
    <property type="component" value="Chromosome"/>
</dbReference>
<name>A0ABY9MKN4_9GAMM</name>
<evidence type="ECO:0000313" key="3">
    <source>
        <dbReference type="Proteomes" id="UP001236657"/>
    </source>
</evidence>
<dbReference type="RefSeq" id="WP_308893375.1">
    <property type="nucleotide sequence ID" value="NZ_CP133218.1"/>
</dbReference>
<proteinExistence type="predicted"/>
<evidence type="ECO:0000259" key="1">
    <source>
        <dbReference type="Pfam" id="PF01433"/>
    </source>
</evidence>
<reference evidence="2 3" key="1">
    <citation type="submission" date="2023-08" db="EMBL/GenBank/DDBJ databases">
        <title>New molecular markers tilS and rpoB for phylogenetic and monitoring studies of the genus Thiothrix biodiversity.</title>
        <authorList>
            <person name="Ravin N.V."/>
            <person name="Smolyakov D."/>
            <person name="Markov N.D."/>
            <person name="Beletsky A.V."/>
            <person name="Mardanov A.V."/>
            <person name="Rudenko T.S."/>
            <person name="Grabovich M.Y."/>
        </authorList>
    </citation>
    <scope>NUCLEOTIDE SEQUENCE [LARGE SCALE GENOMIC DNA]</scope>
    <source>
        <strain evidence="2 3">MK1</strain>
    </source>
</reference>
<accession>A0ABY9MKN4</accession>
<keyword evidence="2" id="KW-0378">Hydrolase</keyword>
<dbReference type="PANTHER" id="PTHR45726">
    <property type="entry name" value="LEUKOTRIENE A-4 HYDROLASE"/>
    <property type="match status" value="1"/>
</dbReference>
<dbReference type="Gene3D" id="1.10.390.10">
    <property type="entry name" value="Neutral Protease Domain 2"/>
    <property type="match status" value="1"/>
</dbReference>
<keyword evidence="2" id="KW-0031">Aminopeptidase</keyword>
<dbReference type="InterPro" id="IPR027268">
    <property type="entry name" value="Peptidase_M4/M1_CTD_sf"/>
</dbReference>
<dbReference type="SUPFAM" id="SSF55486">
    <property type="entry name" value="Metalloproteases ('zincins'), catalytic domain"/>
    <property type="match status" value="1"/>
</dbReference>
<keyword evidence="2" id="KW-0645">Protease</keyword>
<keyword evidence="3" id="KW-1185">Reference proteome</keyword>
<dbReference type="InterPro" id="IPR014782">
    <property type="entry name" value="Peptidase_M1_dom"/>
</dbReference>
<evidence type="ECO:0000313" key="2">
    <source>
        <dbReference type="EMBL" id="WML89230.1"/>
    </source>
</evidence>
<protein>
    <submittedName>
        <fullName evidence="2">M1 family aminopeptidase</fullName>
    </submittedName>
</protein>
<dbReference type="InterPro" id="IPR034015">
    <property type="entry name" value="M1_LTA4H"/>
</dbReference>
<dbReference type="PANTHER" id="PTHR45726:SF3">
    <property type="entry name" value="LEUKOTRIENE A-4 HYDROLASE"/>
    <property type="match status" value="1"/>
</dbReference>
<dbReference type="EMBL" id="CP133218">
    <property type="protein sequence ID" value="WML89230.1"/>
    <property type="molecule type" value="Genomic_DNA"/>
</dbReference>
<sequence length="671" mass="74911">MPILKHLVVLLVWLLPALSVADALPVLHHNLRVTPDIKTGRLQVEDTLQVPDSLRVNGAFEFTLNPAFKLTPDIPFDSAQGTGEEIHRYSIPLLPEQREITLKYSGKLASTPDCAWLTQACVLLNETGIYLDGASQWYAQSANALHTFELHTTLPEGWVSLSQGKQSGDGWAENQPQDSLYLLAGRFHVYQQPGKHATAMVYLQEADEALAQRYLQASQQYLDEYSDLLGAYPYAKFATVESFWETGWGMPSFTLLGSRVMRLPFILHSSFPHEILHNWWGNGVYVDASQGNWSEGLTAYLADQRIKQQMGEGTEYRRSTLQKYATFVGSQNDFPLTNFRSRHDETTQAIGYGKSLMLFHMLRQQVGEAAFFKGLKAFYQEYRFRPATFGNLLDSLHADQAFRQVWLESTGAPRLSIQSHTLTPQGTGYRLQLTLQQTQSSKAYPLAIPAHIRFADKHPAQVETLSMTQATQTFELNLPAAPAQLALDPDFDLFRLPDAAEMPATIGVLYGKETKTYVLSRKTDEAMQVAWESWLDALKARDPTLRVQYDDAPLPDTGTVILLGGDNAALQGLLERAKQPFNMTDAAFTLNSVNYTCGLHTLALGLRAGQQNIVLLDASSPDGLDKMLAKLPHYGKYSYLVFNSATGENVAKGQWEVTDSPLVVDFPTHRP</sequence>
<dbReference type="Pfam" id="PF01433">
    <property type="entry name" value="Peptidase_M1"/>
    <property type="match status" value="1"/>
</dbReference>
<dbReference type="GO" id="GO:0004177">
    <property type="term" value="F:aminopeptidase activity"/>
    <property type="evidence" value="ECO:0007669"/>
    <property type="project" value="UniProtKB-KW"/>
</dbReference>